<protein>
    <submittedName>
        <fullName evidence="2">Uncharacterized protein</fullName>
    </submittedName>
</protein>
<keyword evidence="3" id="KW-1185">Reference proteome</keyword>
<evidence type="ECO:0000256" key="1">
    <source>
        <dbReference type="SAM" id="MobiDB-lite"/>
    </source>
</evidence>
<dbReference type="RefSeq" id="WP_185053084.1">
    <property type="nucleotide sequence ID" value="NZ_BAABIX010000017.1"/>
</dbReference>
<feature type="compositionally biased region" description="Pro residues" evidence="1">
    <location>
        <begin position="226"/>
        <end position="236"/>
    </location>
</feature>
<proteinExistence type="predicted"/>
<reference evidence="2 3" key="1">
    <citation type="submission" date="2020-08" db="EMBL/GenBank/DDBJ databases">
        <title>Genomic Encyclopedia of Type Strains, Phase IV (KMG-IV): sequencing the most valuable type-strain genomes for metagenomic binning, comparative biology and taxonomic classification.</title>
        <authorList>
            <person name="Goeker M."/>
        </authorList>
    </citation>
    <scope>NUCLEOTIDE SEQUENCE [LARGE SCALE GENOMIC DNA]</scope>
    <source>
        <strain evidence="2 3">DSM 45615</strain>
    </source>
</reference>
<comment type="caution">
    <text evidence="2">The sequence shown here is derived from an EMBL/GenBank/DDBJ whole genome shotgun (WGS) entry which is preliminary data.</text>
</comment>
<dbReference type="Proteomes" id="UP000578449">
    <property type="component" value="Unassembled WGS sequence"/>
</dbReference>
<dbReference type="EMBL" id="JACHGN010000013">
    <property type="protein sequence ID" value="MBB5136158.1"/>
    <property type="molecule type" value="Genomic_DNA"/>
</dbReference>
<organism evidence="2 3">
    <name type="scientific">Thermocatellispora tengchongensis</name>
    <dbReference type="NCBI Taxonomy" id="1073253"/>
    <lineage>
        <taxon>Bacteria</taxon>
        <taxon>Bacillati</taxon>
        <taxon>Actinomycetota</taxon>
        <taxon>Actinomycetes</taxon>
        <taxon>Streptosporangiales</taxon>
        <taxon>Streptosporangiaceae</taxon>
        <taxon>Thermocatellispora</taxon>
    </lineage>
</organism>
<evidence type="ECO:0000313" key="2">
    <source>
        <dbReference type="EMBL" id="MBB5136158.1"/>
    </source>
</evidence>
<gene>
    <name evidence="2" type="ORF">HNP84_005902</name>
</gene>
<name>A0A840P914_9ACTN</name>
<sequence length="243" mass="25747">MSATTPTTTPRPGPRLMGALPAIQHLIEQMSTALGPAMNDSYDARDDHGSGDGYTEAMWTLLKALTFAGQAARAAHIGDIAEQREVDTAAYKAAGYARHVRAAAAGPAELAALEASVVETRQDLGDATVERITVRVGAYMQDSDTLIEDEPAITLLDADARPAVTWAGRRGPLAIDGRTQLDLAAADQTTAAAYDRYLRDTAIQDALGIEADDARWACPSSRSTPPATPRPPPAMPWPRRTGA</sequence>
<dbReference type="AlphaFoldDB" id="A0A840P914"/>
<evidence type="ECO:0000313" key="3">
    <source>
        <dbReference type="Proteomes" id="UP000578449"/>
    </source>
</evidence>
<feature type="region of interest" description="Disordered" evidence="1">
    <location>
        <begin position="216"/>
        <end position="243"/>
    </location>
</feature>
<accession>A0A840P914</accession>